<organism evidence="1 2">
    <name type="scientific">Brachionus plicatilis</name>
    <name type="common">Marine rotifer</name>
    <name type="synonym">Brachionus muelleri</name>
    <dbReference type="NCBI Taxonomy" id="10195"/>
    <lineage>
        <taxon>Eukaryota</taxon>
        <taxon>Metazoa</taxon>
        <taxon>Spiralia</taxon>
        <taxon>Gnathifera</taxon>
        <taxon>Rotifera</taxon>
        <taxon>Eurotatoria</taxon>
        <taxon>Monogononta</taxon>
        <taxon>Pseudotrocha</taxon>
        <taxon>Ploima</taxon>
        <taxon>Brachionidae</taxon>
        <taxon>Brachionus</taxon>
    </lineage>
</organism>
<evidence type="ECO:0000313" key="1">
    <source>
        <dbReference type="EMBL" id="RNA13411.1"/>
    </source>
</evidence>
<protein>
    <submittedName>
        <fullName evidence="1">Uncharacterized protein</fullName>
    </submittedName>
</protein>
<proteinExistence type="predicted"/>
<dbReference type="EMBL" id="REGN01005429">
    <property type="protein sequence ID" value="RNA13411.1"/>
    <property type="molecule type" value="Genomic_DNA"/>
</dbReference>
<reference evidence="1 2" key="1">
    <citation type="journal article" date="2018" name="Sci. Rep.">
        <title>Genomic signatures of local adaptation to the degree of environmental predictability in rotifers.</title>
        <authorList>
            <person name="Franch-Gras L."/>
            <person name="Hahn C."/>
            <person name="Garcia-Roger E.M."/>
            <person name="Carmona M.J."/>
            <person name="Serra M."/>
            <person name="Gomez A."/>
        </authorList>
    </citation>
    <scope>NUCLEOTIDE SEQUENCE [LARGE SCALE GENOMIC DNA]</scope>
    <source>
        <strain evidence="1">HYR1</strain>
    </source>
</reference>
<evidence type="ECO:0000313" key="2">
    <source>
        <dbReference type="Proteomes" id="UP000276133"/>
    </source>
</evidence>
<name>A0A3M7QQP9_BRAPC</name>
<comment type="caution">
    <text evidence="1">The sequence shown here is derived from an EMBL/GenBank/DDBJ whole genome shotgun (WGS) entry which is preliminary data.</text>
</comment>
<gene>
    <name evidence="1" type="ORF">BpHYR1_046794</name>
</gene>
<dbReference type="Proteomes" id="UP000276133">
    <property type="component" value="Unassembled WGS sequence"/>
</dbReference>
<accession>A0A3M7QQP9</accession>
<dbReference type="AlphaFoldDB" id="A0A3M7QQP9"/>
<sequence>MKKLSSSKSLAIMCQQKNLILIIVFANFASHLINNLGDHFIASILLIKIVNDTSCPIGDQNRFFKYFQLIHSMYHLQIATLENFNKCTNIKF</sequence>
<keyword evidence="2" id="KW-1185">Reference proteome</keyword>